<evidence type="ECO:0000256" key="1">
    <source>
        <dbReference type="SAM" id="MobiDB-lite"/>
    </source>
</evidence>
<dbReference type="AlphaFoldDB" id="A0A814PY08"/>
<organism evidence="4 6">
    <name type="scientific">Adineta ricciae</name>
    <name type="common">Rotifer</name>
    <dbReference type="NCBI Taxonomy" id="249248"/>
    <lineage>
        <taxon>Eukaryota</taxon>
        <taxon>Metazoa</taxon>
        <taxon>Spiralia</taxon>
        <taxon>Gnathifera</taxon>
        <taxon>Rotifera</taxon>
        <taxon>Eurotatoria</taxon>
        <taxon>Bdelloidea</taxon>
        <taxon>Adinetida</taxon>
        <taxon>Adinetidae</taxon>
        <taxon>Adineta</taxon>
    </lineage>
</organism>
<gene>
    <name evidence="4" type="ORF">EDS130_LOCUS20597</name>
    <name evidence="3" type="ORF">XAT740_LOCUS5863</name>
</gene>
<dbReference type="EMBL" id="CAJNOR010000259">
    <property type="protein sequence ID" value="CAF0858566.1"/>
    <property type="molecule type" value="Genomic_DNA"/>
</dbReference>
<keyword evidence="2" id="KW-0472">Membrane</keyword>
<keyword evidence="2" id="KW-1133">Transmembrane helix</keyword>
<sequence>MTTSVMIVANSTTHLNQTVTTVSSNKKPLLIQGQELIQKQIKQIDRRTLIWSTIALAGLTCLILMYITMKTFMLRKKRQSRRYKLLSNATTMEEPLFNEHAEDDDEKDDDTLFVRR</sequence>
<dbReference type="OrthoDB" id="10032938at2759"/>
<evidence type="ECO:0000256" key="2">
    <source>
        <dbReference type="SAM" id="Phobius"/>
    </source>
</evidence>
<protein>
    <submittedName>
        <fullName evidence="4">Uncharacterized protein</fullName>
    </submittedName>
</protein>
<dbReference type="Proteomes" id="UP000663828">
    <property type="component" value="Unassembled WGS sequence"/>
</dbReference>
<dbReference type="Proteomes" id="UP000663852">
    <property type="component" value="Unassembled WGS sequence"/>
</dbReference>
<accession>A0A814PY08</accession>
<reference evidence="4" key="1">
    <citation type="submission" date="2021-02" db="EMBL/GenBank/DDBJ databases">
        <authorList>
            <person name="Nowell W R."/>
        </authorList>
    </citation>
    <scope>NUCLEOTIDE SEQUENCE</scope>
</reference>
<dbReference type="EMBL" id="CAJNOJ010000101">
    <property type="protein sequence ID" value="CAF1112516.1"/>
    <property type="molecule type" value="Genomic_DNA"/>
</dbReference>
<name>A0A814PY08_ADIRI</name>
<evidence type="ECO:0000313" key="5">
    <source>
        <dbReference type="Proteomes" id="UP000663828"/>
    </source>
</evidence>
<feature type="region of interest" description="Disordered" evidence="1">
    <location>
        <begin position="96"/>
        <end position="116"/>
    </location>
</feature>
<evidence type="ECO:0000313" key="6">
    <source>
        <dbReference type="Proteomes" id="UP000663852"/>
    </source>
</evidence>
<proteinExistence type="predicted"/>
<keyword evidence="2" id="KW-0812">Transmembrane</keyword>
<evidence type="ECO:0000313" key="3">
    <source>
        <dbReference type="EMBL" id="CAF0858566.1"/>
    </source>
</evidence>
<keyword evidence="5" id="KW-1185">Reference proteome</keyword>
<evidence type="ECO:0000313" key="4">
    <source>
        <dbReference type="EMBL" id="CAF1112516.1"/>
    </source>
</evidence>
<feature type="transmembrane region" description="Helical" evidence="2">
    <location>
        <begin position="49"/>
        <end position="69"/>
    </location>
</feature>
<comment type="caution">
    <text evidence="4">The sequence shown here is derived from an EMBL/GenBank/DDBJ whole genome shotgun (WGS) entry which is preliminary data.</text>
</comment>
<dbReference type="Pfam" id="PF06679">
    <property type="entry name" value="DUF1180"/>
    <property type="match status" value="1"/>
</dbReference>